<name>A0A2H3CDK7_9AGAR</name>
<keyword evidence="2" id="KW-1185">Reference proteome</keyword>
<sequence length="273" mass="30290">MIRAVDLAKQRLPNIRRIDVPGGYRLDDDSTTATKLPKVFETFSDDLKSCYESPLLQQVLAELLLAPMMVDASHLLVGEGDVRVASALYLIHQVNLIIEKVLDAKGLGAGSLKCRSLPDRPDLVWQFSSDRDLLQLKYKNTKTLRGADWDPIVANTGPEKQRVVNQQEVSTLLEHNAVHIARQATKYGCSTSSSGVVAVFDYDGMVVLDFKPGGKGYDDDDNAVKYLFCGSDDDNWTFRQLLLAAIVYSFRKEGVLGAHGKQIFICTTVDSEY</sequence>
<protein>
    <recommendedName>
        <fullName evidence="3">Fungal-type protein kinase domain-containing protein</fullName>
    </recommendedName>
</protein>
<dbReference type="Proteomes" id="UP000218334">
    <property type="component" value="Unassembled WGS sequence"/>
</dbReference>
<dbReference type="AlphaFoldDB" id="A0A2H3CDK7"/>
<evidence type="ECO:0000313" key="2">
    <source>
        <dbReference type="Proteomes" id="UP000218334"/>
    </source>
</evidence>
<accession>A0A2H3CDK7</accession>
<dbReference type="EMBL" id="KZ293416">
    <property type="protein sequence ID" value="PBK76438.1"/>
    <property type="molecule type" value="Genomic_DNA"/>
</dbReference>
<dbReference type="STRING" id="1076256.A0A2H3CDK7"/>
<gene>
    <name evidence="1" type="ORF">ARMSODRAFT_1041297</name>
</gene>
<evidence type="ECO:0000313" key="1">
    <source>
        <dbReference type="EMBL" id="PBK76438.1"/>
    </source>
</evidence>
<organism evidence="1 2">
    <name type="scientific">Armillaria solidipes</name>
    <dbReference type="NCBI Taxonomy" id="1076256"/>
    <lineage>
        <taxon>Eukaryota</taxon>
        <taxon>Fungi</taxon>
        <taxon>Dikarya</taxon>
        <taxon>Basidiomycota</taxon>
        <taxon>Agaricomycotina</taxon>
        <taxon>Agaricomycetes</taxon>
        <taxon>Agaricomycetidae</taxon>
        <taxon>Agaricales</taxon>
        <taxon>Marasmiineae</taxon>
        <taxon>Physalacriaceae</taxon>
        <taxon>Armillaria</taxon>
    </lineage>
</organism>
<evidence type="ECO:0008006" key="3">
    <source>
        <dbReference type="Google" id="ProtNLM"/>
    </source>
</evidence>
<reference evidence="2" key="1">
    <citation type="journal article" date="2017" name="Nat. Ecol. Evol.">
        <title>Genome expansion and lineage-specific genetic innovations in the forest pathogenic fungi Armillaria.</title>
        <authorList>
            <person name="Sipos G."/>
            <person name="Prasanna A.N."/>
            <person name="Walter M.C."/>
            <person name="O'Connor E."/>
            <person name="Balint B."/>
            <person name="Krizsan K."/>
            <person name="Kiss B."/>
            <person name="Hess J."/>
            <person name="Varga T."/>
            <person name="Slot J."/>
            <person name="Riley R."/>
            <person name="Boka B."/>
            <person name="Rigling D."/>
            <person name="Barry K."/>
            <person name="Lee J."/>
            <person name="Mihaltcheva S."/>
            <person name="LaButti K."/>
            <person name="Lipzen A."/>
            <person name="Waldron R."/>
            <person name="Moloney N.M."/>
            <person name="Sperisen C."/>
            <person name="Kredics L."/>
            <person name="Vagvoelgyi C."/>
            <person name="Patrignani A."/>
            <person name="Fitzpatrick D."/>
            <person name="Nagy I."/>
            <person name="Doyle S."/>
            <person name="Anderson J.B."/>
            <person name="Grigoriev I.V."/>
            <person name="Gueldener U."/>
            <person name="Muensterkoetter M."/>
            <person name="Nagy L.G."/>
        </authorList>
    </citation>
    <scope>NUCLEOTIDE SEQUENCE [LARGE SCALE GENOMIC DNA]</scope>
    <source>
        <strain evidence="2">28-4</strain>
    </source>
</reference>
<proteinExistence type="predicted"/>